<gene>
    <name evidence="1" type="ORF">GX523_00965</name>
</gene>
<sequence length="47" mass="5362">MIRIAETLELLGLQTKLENAAQNIVQIDFPKGRIEQGVRKWIGLMLL</sequence>
<proteinExistence type="predicted"/>
<dbReference type="Proteomes" id="UP000553059">
    <property type="component" value="Unassembled WGS sequence"/>
</dbReference>
<evidence type="ECO:0000313" key="2">
    <source>
        <dbReference type="Proteomes" id="UP000553059"/>
    </source>
</evidence>
<name>A0A7C7D7H2_9FIRM</name>
<dbReference type="AlphaFoldDB" id="A0A7C7D7H2"/>
<comment type="caution">
    <text evidence="1">The sequence shown here is derived from an EMBL/GenBank/DDBJ whole genome shotgun (WGS) entry which is preliminary data.</text>
</comment>
<accession>A0A7C7D7H2</accession>
<protein>
    <submittedName>
        <fullName evidence="1">Uncharacterized protein</fullName>
    </submittedName>
</protein>
<evidence type="ECO:0000313" key="1">
    <source>
        <dbReference type="EMBL" id="HHY25319.1"/>
    </source>
</evidence>
<organism evidence="1 2">
    <name type="scientific">Desulfitobacterium dehalogenans</name>
    <dbReference type="NCBI Taxonomy" id="36854"/>
    <lineage>
        <taxon>Bacteria</taxon>
        <taxon>Bacillati</taxon>
        <taxon>Bacillota</taxon>
        <taxon>Clostridia</taxon>
        <taxon>Eubacteriales</taxon>
        <taxon>Desulfitobacteriaceae</taxon>
        <taxon>Desulfitobacterium</taxon>
    </lineage>
</organism>
<dbReference type="EMBL" id="DUTF01000022">
    <property type="protein sequence ID" value="HHY25319.1"/>
    <property type="molecule type" value="Genomic_DNA"/>
</dbReference>
<reference evidence="1 2" key="1">
    <citation type="journal article" date="2020" name="Biotechnol. Biofuels">
        <title>New insights from the biogas microbiome by comprehensive genome-resolved metagenomics of nearly 1600 species originating from multiple anaerobic digesters.</title>
        <authorList>
            <person name="Campanaro S."/>
            <person name="Treu L."/>
            <person name="Rodriguez-R L.M."/>
            <person name="Kovalovszki A."/>
            <person name="Ziels R.M."/>
            <person name="Maus I."/>
            <person name="Zhu X."/>
            <person name="Kougias P.G."/>
            <person name="Basile A."/>
            <person name="Luo G."/>
            <person name="Schluter A."/>
            <person name="Konstantinidis K.T."/>
            <person name="Angelidaki I."/>
        </authorList>
    </citation>
    <scope>NUCLEOTIDE SEQUENCE [LARGE SCALE GENOMIC DNA]</scope>
    <source>
        <strain evidence="1">AS05jafATM_4</strain>
    </source>
</reference>